<dbReference type="STRING" id="824.CGRAC_0013"/>
<sequence>MATAWQADKIAIIIAPVAVALLCHLTRAKKQNLFRLTYPPPLIKQLAIKFIRDKF</sequence>
<name>C8PKR9_9BACT</name>
<organism evidence="1 2">
    <name type="scientific">Campylobacter gracilis RM3268</name>
    <dbReference type="NCBI Taxonomy" id="553220"/>
    <lineage>
        <taxon>Bacteria</taxon>
        <taxon>Pseudomonadati</taxon>
        <taxon>Campylobacterota</taxon>
        <taxon>Epsilonproteobacteria</taxon>
        <taxon>Campylobacterales</taxon>
        <taxon>Campylobacteraceae</taxon>
        <taxon>Campylobacter</taxon>
    </lineage>
</organism>
<accession>C8PKR9</accession>
<evidence type="ECO:0000313" key="2">
    <source>
        <dbReference type="Proteomes" id="UP000005709"/>
    </source>
</evidence>
<reference evidence="1 2" key="1">
    <citation type="submission" date="2009-07" db="EMBL/GenBank/DDBJ databases">
        <authorList>
            <person name="Madupu R."/>
            <person name="Sebastian Y."/>
            <person name="Durkin A.S."/>
            <person name="Torralba M."/>
            <person name="Methe B."/>
            <person name="Sutton G.G."/>
            <person name="Strausberg R.L."/>
            <person name="Nelson K.E."/>
        </authorList>
    </citation>
    <scope>NUCLEOTIDE SEQUENCE [LARGE SCALE GENOMIC DNA]</scope>
    <source>
        <strain evidence="1 2">RM3268</strain>
    </source>
</reference>
<keyword evidence="2" id="KW-1185">Reference proteome</keyword>
<comment type="caution">
    <text evidence="1">The sequence shown here is derived from an EMBL/GenBank/DDBJ whole genome shotgun (WGS) entry which is preliminary data.</text>
</comment>
<protein>
    <submittedName>
        <fullName evidence="1">Uncharacterized protein</fullName>
    </submittedName>
</protein>
<proteinExistence type="predicted"/>
<dbReference type="EMBL" id="ACYG01000030">
    <property type="protein sequence ID" value="EEV16678.1"/>
    <property type="molecule type" value="Genomic_DNA"/>
</dbReference>
<dbReference type="AlphaFoldDB" id="C8PKR9"/>
<gene>
    <name evidence="1" type="ORF">CAMGR0001_0292</name>
</gene>
<evidence type="ECO:0000313" key="1">
    <source>
        <dbReference type="EMBL" id="EEV16678.1"/>
    </source>
</evidence>
<dbReference type="Proteomes" id="UP000005709">
    <property type="component" value="Unassembled WGS sequence"/>
</dbReference>